<dbReference type="InterPro" id="IPR001128">
    <property type="entry name" value="Cyt_P450"/>
</dbReference>
<evidence type="ECO:0000313" key="14">
    <source>
        <dbReference type="Proteomes" id="UP000694924"/>
    </source>
</evidence>
<evidence type="ECO:0000256" key="11">
    <source>
        <dbReference type="ARBA" id="ARBA00023033"/>
    </source>
</evidence>
<dbReference type="InterPro" id="IPR002402">
    <property type="entry name" value="Cyt_P450_E_grp-II"/>
</dbReference>
<keyword evidence="12 13" id="KW-0472">Membrane</keyword>
<dbReference type="PROSITE" id="PS00086">
    <property type="entry name" value="CYTOCHROME_P450"/>
    <property type="match status" value="2"/>
</dbReference>
<keyword evidence="13" id="KW-0812">Transmembrane</keyword>
<keyword evidence="11" id="KW-0503">Monooxygenase</keyword>
<dbReference type="Gene3D" id="1.10.630.10">
    <property type="entry name" value="Cytochrome P450"/>
    <property type="match status" value="3"/>
</dbReference>
<evidence type="ECO:0000256" key="6">
    <source>
        <dbReference type="ARBA" id="ARBA00022723"/>
    </source>
</evidence>
<keyword evidence="13" id="KW-1133">Transmembrane helix</keyword>
<dbReference type="PRINTS" id="PR00464">
    <property type="entry name" value="EP450II"/>
</dbReference>
<dbReference type="SUPFAM" id="SSF48264">
    <property type="entry name" value="Cytochrome P450"/>
    <property type="match status" value="2"/>
</dbReference>
<keyword evidence="6" id="KW-0479">Metal-binding</keyword>
<dbReference type="GeneID" id="107066777"/>
<organism evidence="14 15">
    <name type="scientific">Polistes dominula</name>
    <name type="common">European paper wasp</name>
    <name type="synonym">Vespa dominula</name>
    <dbReference type="NCBI Taxonomy" id="743375"/>
    <lineage>
        <taxon>Eukaryota</taxon>
        <taxon>Metazoa</taxon>
        <taxon>Ecdysozoa</taxon>
        <taxon>Arthropoda</taxon>
        <taxon>Hexapoda</taxon>
        <taxon>Insecta</taxon>
        <taxon>Pterygota</taxon>
        <taxon>Neoptera</taxon>
        <taxon>Endopterygota</taxon>
        <taxon>Hymenoptera</taxon>
        <taxon>Apocrita</taxon>
        <taxon>Aculeata</taxon>
        <taxon>Vespoidea</taxon>
        <taxon>Vespidae</taxon>
        <taxon>Polistinae</taxon>
        <taxon>Polistini</taxon>
        <taxon>Polistes</taxon>
    </lineage>
</organism>
<evidence type="ECO:0000256" key="8">
    <source>
        <dbReference type="ARBA" id="ARBA00022848"/>
    </source>
</evidence>
<dbReference type="PANTHER" id="PTHR24292:SF54">
    <property type="entry name" value="CYP9F3-RELATED"/>
    <property type="match status" value="1"/>
</dbReference>
<reference evidence="15" key="1">
    <citation type="submission" date="2025-08" db="UniProtKB">
        <authorList>
            <consortium name="RefSeq"/>
        </authorList>
    </citation>
    <scope>IDENTIFICATION</scope>
    <source>
        <tissue evidence="15">Whole body</tissue>
    </source>
</reference>
<feature type="transmembrane region" description="Helical" evidence="13">
    <location>
        <begin position="6"/>
        <end position="23"/>
    </location>
</feature>
<dbReference type="InterPro" id="IPR050476">
    <property type="entry name" value="Insect_CytP450_Detox"/>
</dbReference>
<accession>A0ABM1IAG3</accession>
<dbReference type="Proteomes" id="UP000694924">
    <property type="component" value="Unplaced"/>
</dbReference>
<comment type="subcellular location">
    <subcellularLocation>
        <location evidence="3">Endoplasmic reticulum membrane</location>
        <topology evidence="3">Peripheral membrane protein</topology>
    </subcellularLocation>
    <subcellularLocation>
        <location evidence="2">Microsome membrane</location>
        <topology evidence="2">Peripheral membrane protein</topology>
    </subcellularLocation>
</comment>
<keyword evidence="10" id="KW-0408">Iron</keyword>
<dbReference type="PANTHER" id="PTHR24292">
    <property type="entry name" value="CYTOCHROME P450"/>
    <property type="match status" value="1"/>
</dbReference>
<dbReference type="InterPro" id="IPR036396">
    <property type="entry name" value="Cyt_P450_sf"/>
</dbReference>
<comment type="cofactor">
    <cofactor evidence="1">
        <name>heme</name>
        <dbReference type="ChEBI" id="CHEBI:30413"/>
    </cofactor>
</comment>
<evidence type="ECO:0000256" key="5">
    <source>
        <dbReference type="ARBA" id="ARBA00022617"/>
    </source>
</evidence>
<evidence type="ECO:0000256" key="10">
    <source>
        <dbReference type="ARBA" id="ARBA00023004"/>
    </source>
</evidence>
<comment type="similarity">
    <text evidence="4">Belongs to the cytochrome P450 family.</text>
</comment>
<evidence type="ECO:0000256" key="4">
    <source>
        <dbReference type="ARBA" id="ARBA00010617"/>
    </source>
</evidence>
<gene>
    <name evidence="15" type="primary">LOC107066777</name>
</gene>
<protein>
    <submittedName>
        <fullName evidence="15">Cytochrome P450 9e2-like</fullName>
    </submittedName>
</protein>
<evidence type="ECO:0000256" key="7">
    <source>
        <dbReference type="ARBA" id="ARBA00022824"/>
    </source>
</evidence>
<keyword evidence="5" id="KW-0349">Heme</keyword>
<dbReference type="Pfam" id="PF00067">
    <property type="entry name" value="p450"/>
    <property type="match status" value="3"/>
</dbReference>
<evidence type="ECO:0000256" key="2">
    <source>
        <dbReference type="ARBA" id="ARBA00004174"/>
    </source>
</evidence>
<evidence type="ECO:0000256" key="12">
    <source>
        <dbReference type="ARBA" id="ARBA00023136"/>
    </source>
</evidence>
<keyword evidence="7" id="KW-0256">Endoplasmic reticulum</keyword>
<proteinExistence type="inferred from homology"/>
<name>A0ABM1IAG3_POLDO</name>
<evidence type="ECO:0000256" key="1">
    <source>
        <dbReference type="ARBA" id="ARBA00001971"/>
    </source>
</evidence>
<evidence type="ECO:0000256" key="13">
    <source>
        <dbReference type="SAM" id="Phobius"/>
    </source>
</evidence>
<dbReference type="CDD" id="cd11056">
    <property type="entry name" value="CYP6-like"/>
    <property type="match status" value="2"/>
</dbReference>
<feature type="transmembrane region" description="Helical" evidence="13">
    <location>
        <begin position="545"/>
        <end position="563"/>
    </location>
</feature>
<evidence type="ECO:0000256" key="3">
    <source>
        <dbReference type="ARBA" id="ARBA00004406"/>
    </source>
</evidence>
<evidence type="ECO:0000256" key="9">
    <source>
        <dbReference type="ARBA" id="ARBA00023002"/>
    </source>
</evidence>
<sequence length="971" mass="112437">MEWSWAWIISFVIVIISIYLYTYNDYNYFKKLGIPYIKSWPILGSLAPVFLILKPMAELLVNMYNQYPDAKYIGIFESSNPVLLIRDPELIKTIAVKSFDNFPEHRSFVDEVQDPLFGRNLFSLRGDRWKEARMMLSPTFTLSKLKGMFKLMNECGADFTDYLYKMPENKKMIELKDVFTRYTNDVIATCAFGISINSMKHPENEFYLIGREATHFGPLRTIEFMFARAFPLLSRLLNIKFVSDKVANYFENIVKDVIDTRDRNNIVRSDMIQLMIEARDKRAEMGQELPLIDIVAQAFGFFFGGFDSVSSAMCFTCHEICINSDIQKKLQKDIDEIIEKTHGNPTYDDINNMHYLGAVINESLRRYPIALMHDRLCIQDYELPPTLPNCKPLIVKKGMNVMFPVYAIHHDPKYFEDPYKFNPERFMENGKDIANSGTYFPFGIGPRMCIANRFAIMEIKVLIFHLLARCNLKPCSKTVHPIQLTKSGLNMNSANGFWVYLEERKDIHPAVKNLLPNSNIDNNNYNNSNATIKASTNGIAVKMDTWTIILTLVIVILSIYYYVKYIYNYFERINLPYLKPLPFLGNIGPAILRQKTLAEIAIDAYNVKPKEAKYIGFFDMRKPVIMIRDPELIKTVTVKSFDHFSNHFGFANEGLDILFTKNLFSLRDDKWKETRTMLSPTFTLSKLKGMFKLMNECAIDFTDYLSKMPTSKKTLEMKDVFTRYTNDVIATCAFGISINSMKDPNNDFYINGRKATNFDGFKSIIEKTNGNPTYDSINNMQYLDAVINESLRRYPIAVFLDRMVVDDYELPPALPDGKPYLLKKDKYIWITVYGLHHDPNYFENPFKFDPERFLIKGKEIINSGYYLPFGMGPRMCIGNRFALLEMKVLIFHLLARCNLKPCTKTQIPLKLSKKGLFGMTSEKGFWMTLEERDNVHPSLQNYVFDNDTSSDVKHNNINNVSTNNVSNDHHA</sequence>
<keyword evidence="9" id="KW-0560">Oxidoreductase</keyword>
<feature type="transmembrane region" description="Helical" evidence="13">
    <location>
        <begin position="35"/>
        <end position="53"/>
    </location>
</feature>
<dbReference type="PRINTS" id="PR00385">
    <property type="entry name" value="P450"/>
</dbReference>
<evidence type="ECO:0000313" key="15">
    <source>
        <dbReference type="RefSeq" id="XP_015177200.1"/>
    </source>
</evidence>
<dbReference type="RefSeq" id="XP_015177200.1">
    <property type="nucleotide sequence ID" value="XM_015321714.1"/>
</dbReference>
<dbReference type="InterPro" id="IPR017972">
    <property type="entry name" value="Cyt_P450_CS"/>
</dbReference>
<keyword evidence="8" id="KW-0492">Microsome</keyword>
<keyword evidence="14" id="KW-1185">Reference proteome</keyword>